<accession>U4KXY0</accession>
<proteinExistence type="predicted"/>
<sequence>MALRLIMTTLAAKSLGRSSKYSEIPLLLKTIASSSQASATILPFT</sequence>
<keyword evidence="2" id="KW-1185">Reference proteome</keyword>
<gene>
    <name evidence="1" type="ORF">PCON_06629</name>
</gene>
<organism evidence="1 2">
    <name type="scientific">Pyronema omphalodes (strain CBS 100304)</name>
    <name type="common">Pyronema confluens</name>
    <dbReference type="NCBI Taxonomy" id="1076935"/>
    <lineage>
        <taxon>Eukaryota</taxon>
        <taxon>Fungi</taxon>
        <taxon>Dikarya</taxon>
        <taxon>Ascomycota</taxon>
        <taxon>Pezizomycotina</taxon>
        <taxon>Pezizomycetes</taxon>
        <taxon>Pezizales</taxon>
        <taxon>Pyronemataceae</taxon>
        <taxon>Pyronema</taxon>
    </lineage>
</organism>
<evidence type="ECO:0000313" key="1">
    <source>
        <dbReference type="EMBL" id="CCX07042.1"/>
    </source>
</evidence>
<name>U4KXY0_PYROM</name>
<evidence type="ECO:0000313" key="2">
    <source>
        <dbReference type="Proteomes" id="UP000018144"/>
    </source>
</evidence>
<dbReference type="AlphaFoldDB" id="U4KXY0"/>
<dbReference type="Proteomes" id="UP000018144">
    <property type="component" value="Unassembled WGS sequence"/>
</dbReference>
<dbReference type="EMBL" id="HF935332">
    <property type="protein sequence ID" value="CCX07042.1"/>
    <property type="molecule type" value="Genomic_DNA"/>
</dbReference>
<reference evidence="1 2" key="1">
    <citation type="journal article" date="2013" name="PLoS Genet.">
        <title>The genome and development-dependent transcriptomes of Pyronema confluens: a window into fungal evolution.</title>
        <authorList>
            <person name="Traeger S."/>
            <person name="Altegoer F."/>
            <person name="Freitag M."/>
            <person name="Gabaldon T."/>
            <person name="Kempken F."/>
            <person name="Kumar A."/>
            <person name="Marcet-Houben M."/>
            <person name="Poggeler S."/>
            <person name="Stajich J.E."/>
            <person name="Nowrousian M."/>
        </authorList>
    </citation>
    <scope>NUCLEOTIDE SEQUENCE [LARGE SCALE GENOMIC DNA]</scope>
    <source>
        <strain evidence="2">CBS 100304</strain>
        <tissue evidence="1">Vegetative mycelium</tissue>
    </source>
</reference>
<protein>
    <submittedName>
        <fullName evidence="1">Uncharacterized protein</fullName>
    </submittedName>
</protein>